<evidence type="ECO:0000256" key="1">
    <source>
        <dbReference type="ARBA" id="ARBA00000971"/>
    </source>
</evidence>
<dbReference type="HOGENOM" id="CLU_012062_4_3_1"/>
<feature type="signal peptide" evidence="4">
    <location>
        <begin position="1"/>
        <end position="21"/>
    </location>
</feature>
<dbReference type="EC" id="5.2.1.8" evidence="4"/>
<dbReference type="GO" id="GO:0003755">
    <property type="term" value="F:peptidyl-prolyl cis-trans isomerase activity"/>
    <property type="evidence" value="ECO:0007669"/>
    <property type="project" value="UniProtKB-UniRule"/>
</dbReference>
<evidence type="ECO:0000259" key="5">
    <source>
        <dbReference type="PROSITE" id="PS50072"/>
    </source>
</evidence>
<dbReference type="RefSeq" id="XP_005763896.1">
    <property type="nucleotide sequence ID" value="XM_005763839.1"/>
</dbReference>
<dbReference type="PROSITE" id="PS50072">
    <property type="entry name" value="CSA_PPIASE_2"/>
    <property type="match status" value="1"/>
</dbReference>
<reference evidence="7" key="1">
    <citation type="journal article" date="2013" name="Nature">
        <title>Pan genome of the phytoplankton Emiliania underpins its global distribution.</title>
        <authorList>
            <person name="Read B.A."/>
            <person name="Kegel J."/>
            <person name="Klute M.J."/>
            <person name="Kuo A."/>
            <person name="Lefebvre S.C."/>
            <person name="Maumus F."/>
            <person name="Mayer C."/>
            <person name="Miller J."/>
            <person name="Monier A."/>
            <person name="Salamov A."/>
            <person name="Young J."/>
            <person name="Aguilar M."/>
            <person name="Claverie J.M."/>
            <person name="Frickenhaus S."/>
            <person name="Gonzalez K."/>
            <person name="Herman E.K."/>
            <person name="Lin Y.C."/>
            <person name="Napier J."/>
            <person name="Ogata H."/>
            <person name="Sarno A.F."/>
            <person name="Shmutz J."/>
            <person name="Schroeder D."/>
            <person name="de Vargas C."/>
            <person name="Verret F."/>
            <person name="von Dassow P."/>
            <person name="Valentin K."/>
            <person name="Van de Peer Y."/>
            <person name="Wheeler G."/>
            <person name="Dacks J.B."/>
            <person name="Delwiche C.F."/>
            <person name="Dyhrman S.T."/>
            <person name="Glockner G."/>
            <person name="John U."/>
            <person name="Richards T."/>
            <person name="Worden A.Z."/>
            <person name="Zhang X."/>
            <person name="Grigoriev I.V."/>
            <person name="Allen A.E."/>
            <person name="Bidle K."/>
            <person name="Borodovsky M."/>
            <person name="Bowler C."/>
            <person name="Brownlee C."/>
            <person name="Cock J.M."/>
            <person name="Elias M."/>
            <person name="Gladyshev V.N."/>
            <person name="Groth M."/>
            <person name="Guda C."/>
            <person name="Hadaegh A."/>
            <person name="Iglesias-Rodriguez M.D."/>
            <person name="Jenkins J."/>
            <person name="Jones B.M."/>
            <person name="Lawson T."/>
            <person name="Leese F."/>
            <person name="Lindquist E."/>
            <person name="Lobanov A."/>
            <person name="Lomsadze A."/>
            <person name="Malik S.B."/>
            <person name="Marsh M.E."/>
            <person name="Mackinder L."/>
            <person name="Mock T."/>
            <person name="Mueller-Roeber B."/>
            <person name="Pagarete A."/>
            <person name="Parker M."/>
            <person name="Probert I."/>
            <person name="Quesneville H."/>
            <person name="Raines C."/>
            <person name="Rensing S.A."/>
            <person name="Riano-Pachon D.M."/>
            <person name="Richier S."/>
            <person name="Rokitta S."/>
            <person name="Shiraiwa Y."/>
            <person name="Soanes D.M."/>
            <person name="van der Giezen M."/>
            <person name="Wahlund T.M."/>
            <person name="Williams B."/>
            <person name="Wilson W."/>
            <person name="Wolfe G."/>
            <person name="Wurch L.L."/>
        </authorList>
    </citation>
    <scope>NUCLEOTIDE SEQUENCE</scope>
</reference>
<feature type="chain" id="PRO_5044048498" description="Peptidyl-prolyl cis-trans isomerase" evidence="4">
    <location>
        <begin position="22"/>
        <end position="240"/>
    </location>
</feature>
<dbReference type="KEGG" id="ehx:EMIHUDRAFT_371523"/>
<dbReference type="PRINTS" id="PR00153">
    <property type="entry name" value="CSAPPISMRASE"/>
</dbReference>
<dbReference type="Gene3D" id="2.40.100.10">
    <property type="entry name" value="Cyclophilin-like"/>
    <property type="match status" value="1"/>
</dbReference>
<dbReference type="PANTHER" id="PTHR11071">
    <property type="entry name" value="PEPTIDYL-PROLYL CIS-TRANS ISOMERASE"/>
    <property type="match status" value="1"/>
</dbReference>
<dbReference type="PaxDb" id="2903-EOD11467"/>
<dbReference type="SUPFAM" id="SSF50891">
    <property type="entry name" value="Cyclophilin-like"/>
    <property type="match status" value="1"/>
</dbReference>
<evidence type="ECO:0000313" key="7">
    <source>
        <dbReference type="Proteomes" id="UP000013827"/>
    </source>
</evidence>
<dbReference type="OMA" id="IMFISAM"/>
<dbReference type="Proteomes" id="UP000013827">
    <property type="component" value="Unassembled WGS sequence"/>
</dbReference>
<accession>A0A0D3IJN2</accession>
<comment type="catalytic activity">
    <reaction evidence="1 4">
        <text>[protein]-peptidylproline (omega=180) = [protein]-peptidylproline (omega=0)</text>
        <dbReference type="Rhea" id="RHEA:16237"/>
        <dbReference type="Rhea" id="RHEA-COMP:10747"/>
        <dbReference type="Rhea" id="RHEA-COMP:10748"/>
        <dbReference type="ChEBI" id="CHEBI:83833"/>
        <dbReference type="ChEBI" id="CHEBI:83834"/>
        <dbReference type="EC" id="5.2.1.8"/>
    </reaction>
</comment>
<dbReference type="Pfam" id="PF00160">
    <property type="entry name" value="Pro_isomerase"/>
    <property type="match status" value="1"/>
</dbReference>
<evidence type="ECO:0000256" key="4">
    <source>
        <dbReference type="RuleBase" id="RU363019"/>
    </source>
</evidence>
<dbReference type="GO" id="GO:0016018">
    <property type="term" value="F:cyclosporin A binding"/>
    <property type="evidence" value="ECO:0007669"/>
    <property type="project" value="TreeGrafter"/>
</dbReference>
<comment type="function">
    <text evidence="4">PPIases accelerate the folding of proteins. It catalyzes the cis-trans isomerization of proline imidic peptide bonds in oligopeptides.</text>
</comment>
<protein>
    <recommendedName>
        <fullName evidence="4">Peptidyl-prolyl cis-trans isomerase</fullName>
        <shortName evidence="4">PPIase</shortName>
        <ecNumber evidence="4">5.2.1.8</ecNumber>
    </recommendedName>
</protein>
<dbReference type="InterPro" id="IPR029000">
    <property type="entry name" value="Cyclophilin-like_dom_sf"/>
</dbReference>
<evidence type="ECO:0000313" key="6">
    <source>
        <dbReference type="EnsemblProtists" id="EOD11467"/>
    </source>
</evidence>
<dbReference type="GO" id="GO:0005737">
    <property type="term" value="C:cytoplasm"/>
    <property type="evidence" value="ECO:0007669"/>
    <property type="project" value="TreeGrafter"/>
</dbReference>
<dbReference type="EnsemblProtists" id="EOD11467">
    <property type="protein sequence ID" value="EOD11467"/>
    <property type="gene ID" value="EMIHUDRAFT_371523"/>
</dbReference>
<name>A0A0D3IJN2_EMIH1</name>
<evidence type="ECO:0000256" key="2">
    <source>
        <dbReference type="ARBA" id="ARBA00023110"/>
    </source>
</evidence>
<comment type="similarity">
    <text evidence="4">Belongs to the cyclophilin-type PPIase family.</text>
</comment>
<dbReference type="FunFam" id="2.40.100.10:FF:000025">
    <property type="entry name" value="Peptidyl-prolyl cis-trans isomerase CYP19-2"/>
    <property type="match status" value="1"/>
</dbReference>
<keyword evidence="3 4" id="KW-0413">Isomerase</keyword>
<keyword evidence="2 4" id="KW-0697">Rotamase</keyword>
<dbReference type="eggNOG" id="KOG0865">
    <property type="taxonomic scope" value="Eukaryota"/>
</dbReference>
<organism evidence="6 7">
    <name type="scientific">Emiliania huxleyi (strain CCMP1516)</name>
    <dbReference type="NCBI Taxonomy" id="280463"/>
    <lineage>
        <taxon>Eukaryota</taxon>
        <taxon>Haptista</taxon>
        <taxon>Haptophyta</taxon>
        <taxon>Prymnesiophyceae</taxon>
        <taxon>Isochrysidales</taxon>
        <taxon>Noelaerhabdaceae</taxon>
        <taxon>Emiliania</taxon>
    </lineage>
</organism>
<dbReference type="AlphaFoldDB" id="A0A0D3IJN2"/>
<dbReference type="GeneID" id="17257615"/>
<dbReference type="STRING" id="2903.R1BP87"/>
<keyword evidence="7" id="KW-1185">Reference proteome</keyword>
<proteinExistence type="inferred from homology"/>
<keyword evidence="4" id="KW-0732">Signal</keyword>
<dbReference type="PANTHER" id="PTHR11071:SF561">
    <property type="entry name" value="PEPTIDYL-PROLYL CIS-TRANS ISOMERASE D-RELATED"/>
    <property type="match status" value="1"/>
</dbReference>
<feature type="domain" description="PPIase cyclophilin-type" evidence="5">
    <location>
        <begin position="77"/>
        <end position="235"/>
    </location>
</feature>
<dbReference type="GO" id="GO:0006457">
    <property type="term" value="P:protein folding"/>
    <property type="evidence" value="ECO:0007669"/>
    <property type="project" value="TreeGrafter"/>
</dbReference>
<evidence type="ECO:0000256" key="3">
    <source>
        <dbReference type="ARBA" id="ARBA00023235"/>
    </source>
</evidence>
<reference evidence="6" key="2">
    <citation type="submission" date="2024-10" db="UniProtKB">
        <authorList>
            <consortium name="EnsemblProtists"/>
        </authorList>
    </citation>
    <scope>IDENTIFICATION</scope>
</reference>
<dbReference type="InterPro" id="IPR002130">
    <property type="entry name" value="Cyclophilin-type_PPIase_dom"/>
</dbReference>
<sequence length="240" mass="25313">MAVLLCTRASAVLLLGWPVRAAPVADEELTAAQWLREQQMRGLQGLRAEQQGAMLSDLSMLQGAPSDAAPLATQRAYLDMAIGGAPAGRLVFDLFGDVAPRTVRNFASLVQGEPAAGGGKRSLRGSRLHRIIGSFMAQGGDYDGRGGDSLWGGTFADESFALKHSAAGTLSMANYGKDTNKAQFFVTFKATPHLDGKHVVFGRLQSGFEALKKVEAVGSRSGKPTADVVIQDCGILPPPD</sequence>